<dbReference type="GO" id="GO:0047536">
    <property type="term" value="F:2-aminoadipate transaminase activity"/>
    <property type="evidence" value="ECO:0007669"/>
    <property type="project" value="TreeGrafter"/>
</dbReference>
<sequence>MLLQTLASLDQARALPQVQASTFTAASNPDILKPHATETEAKPKAQSWSHRLEARMPSKLKAAAATLKSSNMISLGTGRPNPKYFPWDSLTAHGKTHQSDGAFGDDTTPASCSAGDKDFDLSKALNYGDAAGHAQLIRFVTEHVDLIHKAQYEDWRTCLTCGTTSALDIIFRMFVKPGDSVLFESLTYPPTIEIAEAQNFNSVGITMDTEGLIPAELDRVLSTWDEARGPKPFVLYTIPSGHNPTGVTQSTERRRAIYELAEKHDLLIIEDDPYFYLQLENDSNAQLSAEKYLENLPTSYLSLDKSGRVIRLDSTSKILAPGLRIGWLTASAEIVRIFVANTEISSAFPAGPSQVMMYKLLAESWGHRGFFDWLSHISLEYSRRRNILVEACEKHLPRDVCNWTVPTFGMFLLVRLDMSKHPAVKVSETLESATILDIEDRIYKKSSVNGVLVTKGSWFAAETDNVREASLRLTFVAAPEAALETAVEAFGRTVQDEFERAKTTAP</sequence>
<dbReference type="Proteomes" id="UP000613401">
    <property type="component" value="Unassembled WGS sequence"/>
</dbReference>
<evidence type="ECO:0000256" key="4">
    <source>
        <dbReference type="ARBA" id="ARBA00022679"/>
    </source>
</evidence>
<protein>
    <submittedName>
        <fullName evidence="7">Aminotransferase swnA</fullName>
    </submittedName>
</protein>
<dbReference type="PANTHER" id="PTHR42790">
    <property type="entry name" value="AMINOTRANSFERASE"/>
    <property type="match status" value="1"/>
</dbReference>
<dbReference type="AlphaFoldDB" id="A0A8H4CI62"/>
<dbReference type="Pfam" id="PF00155">
    <property type="entry name" value="Aminotran_1_2"/>
    <property type="match status" value="1"/>
</dbReference>
<dbReference type="GO" id="GO:0019878">
    <property type="term" value="P:lysine biosynthetic process via aminoadipic acid"/>
    <property type="evidence" value="ECO:0007669"/>
    <property type="project" value="TreeGrafter"/>
</dbReference>
<name>A0A8H4CI62_COLGL</name>
<dbReference type="GeneID" id="69007923"/>
<comment type="caution">
    <text evidence="7">The sequence shown here is derived from an EMBL/GenBank/DDBJ whole genome shotgun (WGS) entry which is preliminary data.</text>
</comment>
<organism evidence="7 8">
    <name type="scientific">Colletotrichum gloeosporioides</name>
    <name type="common">Anthracnose fungus</name>
    <name type="synonym">Glomerella cingulata</name>
    <dbReference type="NCBI Taxonomy" id="474922"/>
    <lineage>
        <taxon>Eukaryota</taxon>
        <taxon>Fungi</taxon>
        <taxon>Dikarya</taxon>
        <taxon>Ascomycota</taxon>
        <taxon>Pezizomycotina</taxon>
        <taxon>Sordariomycetes</taxon>
        <taxon>Hypocreomycetidae</taxon>
        <taxon>Glomerellales</taxon>
        <taxon>Glomerellaceae</taxon>
        <taxon>Colletotrichum</taxon>
        <taxon>Colletotrichum gloeosporioides species complex</taxon>
    </lineage>
</organism>
<dbReference type="GO" id="GO:0008793">
    <property type="term" value="F:aromatic-amino-acid transaminase activity"/>
    <property type="evidence" value="ECO:0007669"/>
    <property type="project" value="TreeGrafter"/>
</dbReference>
<comment type="cofactor">
    <cofactor evidence="1">
        <name>pyridoxal 5'-phosphate</name>
        <dbReference type="ChEBI" id="CHEBI:597326"/>
    </cofactor>
</comment>
<dbReference type="EMBL" id="WVTB01000050">
    <property type="protein sequence ID" value="KAF3804398.1"/>
    <property type="molecule type" value="Genomic_DNA"/>
</dbReference>
<dbReference type="InterPro" id="IPR015424">
    <property type="entry name" value="PyrdxlP-dep_Trfase"/>
</dbReference>
<keyword evidence="8" id="KW-1185">Reference proteome</keyword>
<dbReference type="CDD" id="cd00609">
    <property type="entry name" value="AAT_like"/>
    <property type="match status" value="1"/>
</dbReference>
<reference evidence="7" key="1">
    <citation type="journal article" date="2020" name="Phytopathology">
        <title>Genome sequence and comparative analysis of Colletotrichum gloeosporioides isolated from Liriodendron leaves.</title>
        <authorList>
            <person name="Fu F.F."/>
            <person name="Hao Z."/>
            <person name="Wang P."/>
            <person name="Lu Y."/>
            <person name="Xue L.J."/>
            <person name="Wei G."/>
            <person name="Tian Y."/>
            <person name="Baishi H."/>
            <person name="Xu H."/>
            <person name="Shi J."/>
            <person name="Cheng T."/>
            <person name="Wang G."/>
            <person name="Yi Y."/>
            <person name="Chen J."/>
        </authorList>
    </citation>
    <scope>NUCLEOTIDE SEQUENCE</scope>
    <source>
        <strain evidence="7">Lc1</strain>
    </source>
</reference>
<dbReference type="GO" id="GO:0009074">
    <property type="term" value="P:aromatic amino acid family catabolic process"/>
    <property type="evidence" value="ECO:0007669"/>
    <property type="project" value="TreeGrafter"/>
</dbReference>
<comment type="similarity">
    <text evidence="2">Belongs to the class-I pyridoxal-phosphate-dependent aminotransferase family.</text>
</comment>
<dbReference type="GO" id="GO:0006571">
    <property type="term" value="P:tyrosine biosynthetic process"/>
    <property type="evidence" value="ECO:0007669"/>
    <property type="project" value="TreeGrafter"/>
</dbReference>
<dbReference type="GO" id="GO:0030170">
    <property type="term" value="F:pyridoxal phosphate binding"/>
    <property type="evidence" value="ECO:0007669"/>
    <property type="project" value="InterPro"/>
</dbReference>
<dbReference type="RefSeq" id="XP_045263557.1">
    <property type="nucleotide sequence ID" value="XM_045400884.1"/>
</dbReference>
<evidence type="ECO:0000313" key="8">
    <source>
        <dbReference type="Proteomes" id="UP000613401"/>
    </source>
</evidence>
<keyword evidence="5" id="KW-0663">Pyridoxal phosphate</keyword>
<keyword evidence="4 7" id="KW-0808">Transferase</keyword>
<feature type="domain" description="Aminotransferase class I/classII large" evidence="6">
    <location>
        <begin position="119"/>
        <end position="490"/>
    </location>
</feature>
<dbReference type="InterPro" id="IPR004839">
    <property type="entry name" value="Aminotransferase_I/II_large"/>
</dbReference>
<accession>A0A8H4CI62</accession>
<proteinExistence type="inferred from homology"/>
<evidence type="ECO:0000256" key="2">
    <source>
        <dbReference type="ARBA" id="ARBA00007441"/>
    </source>
</evidence>
<evidence type="ECO:0000256" key="5">
    <source>
        <dbReference type="ARBA" id="ARBA00022898"/>
    </source>
</evidence>
<dbReference type="Gene3D" id="3.40.640.10">
    <property type="entry name" value="Type I PLP-dependent aspartate aminotransferase-like (Major domain)"/>
    <property type="match status" value="1"/>
</dbReference>
<dbReference type="InterPro" id="IPR050859">
    <property type="entry name" value="Class-I_PLP-dep_aminotransf"/>
</dbReference>
<dbReference type="PANTHER" id="PTHR42790:SF21">
    <property type="entry name" value="AROMATIC_AMINOADIPATE AMINOTRANSFERASE 1"/>
    <property type="match status" value="1"/>
</dbReference>
<evidence type="ECO:0000313" key="7">
    <source>
        <dbReference type="EMBL" id="KAF3804398.1"/>
    </source>
</evidence>
<dbReference type="SUPFAM" id="SSF53383">
    <property type="entry name" value="PLP-dependent transferases"/>
    <property type="match status" value="1"/>
</dbReference>
<gene>
    <name evidence="7" type="ORF">GCG54_00000751</name>
</gene>
<keyword evidence="3 7" id="KW-0032">Aminotransferase</keyword>
<evidence type="ECO:0000256" key="3">
    <source>
        <dbReference type="ARBA" id="ARBA00022576"/>
    </source>
</evidence>
<evidence type="ECO:0000256" key="1">
    <source>
        <dbReference type="ARBA" id="ARBA00001933"/>
    </source>
</evidence>
<dbReference type="InterPro" id="IPR015421">
    <property type="entry name" value="PyrdxlP-dep_Trfase_major"/>
</dbReference>
<evidence type="ECO:0000259" key="6">
    <source>
        <dbReference type="Pfam" id="PF00155"/>
    </source>
</evidence>
<reference evidence="7" key="2">
    <citation type="submission" date="2020-03" db="EMBL/GenBank/DDBJ databases">
        <authorList>
            <person name="Fu F.-F."/>
            <person name="Chen J."/>
        </authorList>
    </citation>
    <scope>NUCLEOTIDE SEQUENCE</scope>
    <source>
        <strain evidence="7">Lc1</strain>
    </source>
</reference>